<comment type="function">
    <text evidence="2">Catalyzes the reduction of dTDP-6-deoxy-L-lyxo-4-hexulose to yield dTDP-L-rhamnose.</text>
</comment>
<dbReference type="EMBL" id="MHQY01000007">
    <property type="protein sequence ID" value="OHA14435.1"/>
    <property type="molecule type" value="Genomic_DNA"/>
</dbReference>
<protein>
    <recommendedName>
        <fullName evidence="2">dTDP-4-dehydrorhamnose reductase</fullName>
        <ecNumber evidence="2">1.1.1.133</ecNumber>
    </recommendedName>
</protein>
<dbReference type="PANTHER" id="PTHR10491">
    <property type="entry name" value="DTDP-4-DEHYDRORHAMNOSE REDUCTASE"/>
    <property type="match status" value="1"/>
</dbReference>
<dbReference type="InterPro" id="IPR036291">
    <property type="entry name" value="NAD(P)-bd_dom_sf"/>
</dbReference>
<sequence length="284" mass="31975">MSKNISFQNQSILITGGSGMVGSQIDFGKKPPRSVLNILDEKSIQNAVKKYRPSAILHLAALVDMQICENSPELAYETNVLGTYNIAKICGEKNIRLVFLSTGAVFNGRKKTPYMETDSASPLNVYGRTKYIGEIIIKDLVKNHLILRTGWLFGGGKKGDKKFALKFFKMMQKGETIFAIQNRYGSPTYVLDLVQGITKLMRSRLTGTIHLVNSGTASYFDIARFMLKSGKFSAKIRAIKILNHASTKLKRGKMEGMKSKKISLRPWQEAMREYINYLIKHIKH</sequence>
<gene>
    <name evidence="4" type="ORF">A3G49_06320</name>
</gene>
<dbReference type="PANTHER" id="PTHR10491:SF4">
    <property type="entry name" value="METHIONINE ADENOSYLTRANSFERASE 2 SUBUNIT BETA"/>
    <property type="match status" value="1"/>
</dbReference>
<comment type="similarity">
    <text evidence="1 2">Belongs to the dTDP-4-dehydrorhamnose reductase family.</text>
</comment>
<organism evidence="4 5">
    <name type="scientific">Candidatus Sungbacteria bacterium RIFCSPLOWO2_12_FULL_41_11</name>
    <dbReference type="NCBI Taxonomy" id="1802286"/>
    <lineage>
        <taxon>Bacteria</taxon>
        <taxon>Candidatus Sungiibacteriota</taxon>
    </lineage>
</organism>
<comment type="pathway">
    <text evidence="2">Carbohydrate biosynthesis; dTDP-L-rhamnose biosynthesis.</text>
</comment>
<dbReference type="AlphaFoldDB" id="A0A1G2LS12"/>
<evidence type="ECO:0000313" key="4">
    <source>
        <dbReference type="EMBL" id="OHA14435.1"/>
    </source>
</evidence>
<dbReference type="InterPro" id="IPR029903">
    <property type="entry name" value="RmlD-like-bd"/>
</dbReference>
<keyword evidence="2" id="KW-0521">NADP</keyword>
<dbReference type="InterPro" id="IPR005913">
    <property type="entry name" value="dTDP_dehydrorham_reduct"/>
</dbReference>
<proteinExistence type="inferred from homology"/>
<dbReference type="SUPFAM" id="SSF51735">
    <property type="entry name" value="NAD(P)-binding Rossmann-fold domains"/>
    <property type="match status" value="1"/>
</dbReference>
<reference evidence="4 5" key="1">
    <citation type="journal article" date="2016" name="Nat. Commun.">
        <title>Thousands of microbial genomes shed light on interconnected biogeochemical processes in an aquifer system.</title>
        <authorList>
            <person name="Anantharaman K."/>
            <person name="Brown C.T."/>
            <person name="Hug L.A."/>
            <person name="Sharon I."/>
            <person name="Castelle C.J."/>
            <person name="Probst A.J."/>
            <person name="Thomas B.C."/>
            <person name="Singh A."/>
            <person name="Wilkins M.J."/>
            <person name="Karaoz U."/>
            <person name="Brodie E.L."/>
            <person name="Williams K.H."/>
            <person name="Hubbard S.S."/>
            <person name="Banfield J.F."/>
        </authorList>
    </citation>
    <scope>NUCLEOTIDE SEQUENCE [LARGE SCALE GENOMIC DNA]</scope>
</reference>
<feature type="domain" description="RmlD-like substrate binding" evidence="3">
    <location>
        <begin position="11"/>
        <end position="276"/>
    </location>
</feature>
<evidence type="ECO:0000313" key="5">
    <source>
        <dbReference type="Proteomes" id="UP000177171"/>
    </source>
</evidence>
<dbReference type="UniPathway" id="UPA00124"/>
<dbReference type="Gene3D" id="3.40.50.720">
    <property type="entry name" value="NAD(P)-binding Rossmann-like Domain"/>
    <property type="match status" value="1"/>
</dbReference>
<dbReference type="GO" id="GO:0005829">
    <property type="term" value="C:cytosol"/>
    <property type="evidence" value="ECO:0007669"/>
    <property type="project" value="TreeGrafter"/>
</dbReference>
<dbReference type="Gene3D" id="3.90.25.10">
    <property type="entry name" value="UDP-galactose 4-epimerase, domain 1"/>
    <property type="match status" value="1"/>
</dbReference>
<accession>A0A1G2LS12</accession>
<keyword evidence="2" id="KW-0560">Oxidoreductase</keyword>
<dbReference type="Pfam" id="PF04321">
    <property type="entry name" value="RmlD_sub_bind"/>
    <property type="match status" value="1"/>
</dbReference>
<comment type="caution">
    <text evidence="4">The sequence shown here is derived from an EMBL/GenBank/DDBJ whole genome shotgun (WGS) entry which is preliminary data.</text>
</comment>
<evidence type="ECO:0000256" key="2">
    <source>
        <dbReference type="RuleBase" id="RU364082"/>
    </source>
</evidence>
<dbReference type="GO" id="GO:0019305">
    <property type="term" value="P:dTDP-rhamnose biosynthetic process"/>
    <property type="evidence" value="ECO:0007669"/>
    <property type="project" value="UniProtKB-UniPathway"/>
</dbReference>
<dbReference type="Proteomes" id="UP000177171">
    <property type="component" value="Unassembled WGS sequence"/>
</dbReference>
<dbReference type="GO" id="GO:0008831">
    <property type="term" value="F:dTDP-4-dehydrorhamnose reductase activity"/>
    <property type="evidence" value="ECO:0007669"/>
    <property type="project" value="UniProtKB-EC"/>
</dbReference>
<dbReference type="EC" id="1.1.1.133" evidence="2"/>
<dbReference type="CDD" id="cd05254">
    <property type="entry name" value="dTDP_HR_like_SDR_e"/>
    <property type="match status" value="1"/>
</dbReference>
<name>A0A1G2LS12_9BACT</name>
<evidence type="ECO:0000259" key="3">
    <source>
        <dbReference type="Pfam" id="PF04321"/>
    </source>
</evidence>
<evidence type="ECO:0000256" key="1">
    <source>
        <dbReference type="ARBA" id="ARBA00010944"/>
    </source>
</evidence>